<feature type="non-terminal residue" evidence="2">
    <location>
        <position position="71"/>
    </location>
</feature>
<accession>A0A5M3N3Z2</accession>
<proteinExistence type="predicted"/>
<evidence type="ECO:0000256" key="1">
    <source>
        <dbReference type="SAM" id="Phobius"/>
    </source>
</evidence>
<feature type="transmembrane region" description="Helical" evidence="1">
    <location>
        <begin position="6"/>
        <end position="23"/>
    </location>
</feature>
<evidence type="ECO:0000313" key="2">
    <source>
        <dbReference type="EMBL" id="EIW86140.1"/>
    </source>
</evidence>
<keyword evidence="1" id="KW-0812">Transmembrane</keyword>
<feature type="transmembrane region" description="Helical" evidence="1">
    <location>
        <begin position="44"/>
        <end position="67"/>
    </location>
</feature>
<reference evidence="3" key="1">
    <citation type="journal article" date="2012" name="Science">
        <title>The Paleozoic origin of enzymatic lignin decomposition reconstructed from 31 fungal genomes.</title>
        <authorList>
            <person name="Floudas D."/>
            <person name="Binder M."/>
            <person name="Riley R."/>
            <person name="Barry K."/>
            <person name="Blanchette R.A."/>
            <person name="Henrissat B."/>
            <person name="Martinez A.T."/>
            <person name="Otillar R."/>
            <person name="Spatafora J.W."/>
            <person name="Yadav J.S."/>
            <person name="Aerts A."/>
            <person name="Benoit I."/>
            <person name="Boyd A."/>
            <person name="Carlson A."/>
            <person name="Copeland A."/>
            <person name="Coutinho P.M."/>
            <person name="de Vries R.P."/>
            <person name="Ferreira P."/>
            <person name="Findley K."/>
            <person name="Foster B."/>
            <person name="Gaskell J."/>
            <person name="Glotzer D."/>
            <person name="Gorecki P."/>
            <person name="Heitman J."/>
            <person name="Hesse C."/>
            <person name="Hori C."/>
            <person name="Igarashi K."/>
            <person name="Jurgens J.A."/>
            <person name="Kallen N."/>
            <person name="Kersten P."/>
            <person name="Kohler A."/>
            <person name="Kuees U."/>
            <person name="Kumar T.K.A."/>
            <person name="Kuo A."/>
            <person name="LaButti K."/>
            <person name="Larrondo L.F."/>
            <person name="Lindquist E."/>
            <person name="Ling A."/>
            <person name="Lombard V."/>
            <person name="Lucas S."/>
            <person name="Lundell T."/>
            <person name="Martin R."/>
            <person name="McLaughlin D.J."/>
            <person name="Morgenstern I."/>
            <person name="Morin E."/>
            <person name="Murat C."/>
            <person name="Nagy L.G."/>
            <person name="Nolan M."/>
            <person name="Ohm R.A."/>
            <person name="Patyshakuliyeva A."/>
            <person name="Rokas A."/>
            <person name="Ruiz-Duenas F.J."/>
            <person name="Sabat G."/>
            <person name="Salamov A."/>
            <person name="Samejima M."/>
            <person name="Schmutz J."/>
            <person name="Slot J.C."/>
            <person name="St John F."/>
            <person name="Stenlid J."/>
            <person name="Sun H."/>
            <person name="Sun S."/>
            <person name="Syed K."/>
            <person name="Tsang A."/>
            <person name="Wiebenga A."/>
            <person name="Young D."/>
            <person name="Pisabarro A."/>
            <person name="Eastwood D.C."/>
            <person name="Martin F."/>
            <person name="Cullen D."/>
            <person name="Grigoriev I.V."/>
            <person name="Hibbett D.S."/>
        </authorList>
    </citation>
    <scope>NUCLEOTIDE SEQUENCE [LARGE SCALE GENOMIC DNA]</scope>
    <source>
        <strain evidence="3">RWD-64-598 SS2</strain>
    </source>
</reference>
<name>A0A5M3N3Z2_CONPW</name>
<keyword evidence="1" id="KW-0472">Membrane</keyword>
<keyword evidence="1" id="KW-1133">Transmembrane helix</keyword>
<dbReference type="RefSeq" id="XP_007762360.1">
    <property type="nucleotide sequence ID" value="XM_007764170.1"/>
</dbReference>
<dbReference type="OrthoDB" id="2641762at2759"/>
<feature type="non-terminal residue" evidence="2">
    <location>
        <position position="1"/>
    </location>
</feature>
<sequence>ATILCSLCLNIFVTALIAGRLLLYRRRFKANWGLPDKKHYTSMGAIVIESYLPLTLFTVIFLVPYLLDNPV</sequence>
<protein>
    <submittedName>
        <fullName evidence="2">Uncharacterized protein</fullName>
    </submittedName>
</protein>
<organism evidence="2 3">
    <name type="scientific">Coniophora puteana (strain RWD-64-598)</name>
    <name type="common">Brown rot fungus</name>
    <dbReference type="NCBI Taxonomy" id="741705"/>
    <lineage>
        <taxon>Eukaryota</taxon>
        <taxon>Fungi</taxon>
        <taxon>Dikarya</taxon>
        <taxon>Basidiomycota</taxon>
        <taxon>Agaricomycotina</taxon>
        <taxon>Agaricomycetes</taxon>
        <taxon>Agaricomycetidae</taxon>
        <taxon>Boletales</taxon>
        <taxon>Coniophorineae</taxon>
        <taxon>Coniophoraceae</taxon>
        <taxon>Coniophora</taxon>
    </lineage>
</organism>
<comment type="caution">
    <text evidence="2">The sequence shown here is derived from an EMBL/GenBank/DDBJ whole genome shotgun (WGS) entry which is preliminary data.</text>
</comment>
<gene>
    <name evidence="2" type="ORF">CONPUDRAFT_20296</name>
</gene>
<dbReference type="AlphaFoldDB" id="A0A5M3N3Z2"/>
<dbReference type="GeneID" id="19206524"/>
<dbReference type="EMBL" id="JH711573">
    <property type="protein sequence ID" value="EIW86140.1"/>
    <property type="molecule type" value="Genomic_DNA"/>
</dbReference>
<dbReference type="KEGG" id="cput:CONPUDRAFT_20296"/>
<keyword evidence="3" id="KW-1185">Reference proteome</keyword>
<dbReference type="Proteomes" id="UP000053558">
    <property type="component" value="Unassembled WGS sequence"/>
</dbReference>
<evidence type="ECO:0000313" key="3">
    <source>
        <dbReference type="Proteomes" id="UP000053558"/>
    </source>
</evidence>